<dbReference type="Pfam" id="PF13517">
    <property type="entry name" value="FG-GAP_3"/>
    <property type="match status" value="3"/>
</dbReference>
<accession>A0ABV6YK31</accession>
<dbReference type="Proteomes" id="UP001593833">
    <property type="component" value="Unassembled WGS sequence"/>
</dbReference>
<dbReference type="PANTHER" id="PTHR44103:SF1">
    <property type="entry name" value="PROPROTEIN CONVERTASE P"/>
    <property type="match status" value="1"/>
</dbReference>
<keyword evidence="1 2" id="KW-0732">Signal</keyword>
<protein>
    <submittedName>
        <fullName evidence="3">FG-GAP repeat domain-containing protein</fullName>
    </submittedName>
</protein>
<dbReference type="SUPFAM" id="SSF69318">
    <property type="entry name" value="Integrin alpha N-terminal domain"/>
    <property type="match status" value="1"/>
</dbReference>
<reference evidence="3 4" key="1">
    <citation type="submission" date="2024-09" db="EMBL/GenBank/DDBJ databases">
        <authorList>
            <person name="D'Angelo T."/>
        </authorList>
    </citation>
    <scope>NUCLEOTIDE SEQUENCE [LARGE SCALE GENOMIC DNA]</scope>
    <source>
        <strain evidence="3">SAG AM-320-E07</strain>
    </source>
</reference>
<evidence type="ECO:0000313" key="3">
    <source>
        <dbReference type="EMBL" id="MFC1572691.1"/>
    </source>
</evidence>
<gene>
    <name evidence="3" type="ORF">ACFL6M_03730</name>
</gene>
<sequence length="1106" mass="117655">MRTIAALLLLACLSLPTAASAQTPSTSHIPVKKDGGHIRGVPVGGDRVDGDTIEEAWVITGLPFTGTGNTCLFNNDYDEACPYSGSVSPDVVYAYSPPTDTLLMVDMCSSSYDTKVYIYEDALGNLIECDDDGCGSAMGYTSVIWNAEILGSHIYFIVVDGYGGDCGPYLLELYESEPCILECPPGALFEGEPICHADYEDEYNGGCNFDSLIFQDLPSLDAGPITMCGTGGCFAYGTSLYRDIDWYQLVVTGPETINWTVESNVSFSFYILDGTQGCNDIGFASLHTVTPCGPFTFADVRLDPGTYWFWCAVSRWSEDLSCETTEYVWTLERACVTAACCVDGVCSITCDDDCAAMGGEFLAGWISCDPNPCVEYACCTGDSCSVLPSPECAAGGGEWHVSVTSCDPNPCLAFACCVGNACQIADQITCAYAGGEWLDGVTSCDPNPCRQYACCTGDTCLVARQAQCDASGGEWQEGMDTCDPNPCLGLACCTGTSCQVSRPAECDVLGGEWFPSIVSCDPNPCLLYACCLGVTCQIESQITCSSLGGEWFPGATLCDPNPCPEMVLTEYLIDDDFDGVHSVYATDLDGDEDVDVLGAALDGDAITWWENDGGNPIVWMEQTIDDAFDGARSVFAADVDGDGDVDVLGAAVYADEVAWWENDGEIPPGWTKHQIDGMFDRAQHVYAVDMDGDDDLDVLGAGNFADEIVWWENDGAIPPGWTKHTIDDAFDGAASVYAADLDGDLDLDVIGAADTADEIAWWENDGTIPPIWTKHTIHGSYNGTSTVHAADLDGDGDIDVLGAGTSDDLVTWWENIGGTPIGWIEHGIDSDFNGGSSVYAKDINGDGHVDILGAAHSADQITWWENDGATTPGWTEHTLNGAYDGSISVYAADLDGDGDPDVVGGADYLDDVTWWENETQRPHRACCTDGICSMRTVTACITAGGEWDESSITCDPSPCGPYACCLDGSCQIFSDLECDSAGGDWLAGLESCDPNPCFEYVCCTNQSCRIVRQDVCSALNGEWLEGLAICDPNPCLDYACCSGDTCSVMRQDLCATAGGVWQEGIDSCDPNPCLEYACCVGESCSSLQPLECETGGGAMASAGHDM</sequence>
<dbReference type="PANTHER" id="PTHR44103">
    <property type="entry name" value="PROPROTEIN CONVERTASE P"/>
    <property type="match status" value="1"/>
</dbReference>
<organism evidence="3 4">
    <name type="scientific">Eiseniibacteriota bacterium</name>
    <dbReference type="NCBI Taxonomy" id="2212470"/>
    <lineage>
        <taxon>Bacteria</taxon>
        <taxon>Candidatus Eiseniibacteriota</taxon>
    </lineage>
</organism>
<evidence type="ECO:0000256" key="2">
    <source>
        <dbReference type="SAM" id="SignalP"/>
    </source>
</evidence>
<evidence type="ECO:0000256" key="1">
    <source>
        <dbReference type="ARBA" id="ARBA00022729"/>
    </source>
</evidence>
<dbReference type="Gene3D" id="2.130.10.130">
    <property type="entry name" value="Integrin alpha, N-terminal"/>
    <property type="match status" value="1"/>
</dbReference>
<evidence type="ECO:0000313" key="4">
    <source>
        <dbReference type="Proteomes" id="UP001593833"/>
    </source>
</evidence>
<keyword evidence="4" id="KW-1185">Reference proteome</keyword>
<comment type="caution">
    <text evidence="3">The sequence shown here is derived from an EMBL/GenBank/DDBJ whole genome shotgun (WGS) entry which is preliminary data.</text>
</comment>
<dbReference type="InterPro" id="IPR028994">
    <property type="entry name" value="Integrin_alpha_N"/>
</dbReference>
<name>A0ABV6YK31_UNCEI</name>
<proteinExistence type="predicted"/>
<feature type="signal peptide" evidence="2">
    <location>
        <begin position="1"/>
        <end position="21"/>
    </location>
</feature>
<dbReference type="EMBL" id="JBHPKH010000030">
    <property type="protein sequence ID" value="MFC1572691.1"/>
    <property type="molecule type" value="Genomic_DNA"/>
</dbReference>
<dbReference type="InterPro" id="IPR013517">
    <property type="entry name" value="FG-GAP"/>
</dbReference>
<feature type="chain" id="PRO_5046555640" evidence="2">
    <location>
        <begin position="22"/>
        <end position="1106"/>
    </location>
</feature>